<evidence type="ECO:0000313" key="1">
    <source>
        <dbReference type="EMBL" id="KRN26777.1"/>
    </source>
</evidence>
<dbReference type="AlphaFoldDB" id="A0A0R2FE15"/>
<protein>
    <submittedName>
        <fullName evidence="1">Uncharacterized protein</fullName>
    </submittedName>
</protein>
<dbReference type="RefSeq" id="WP_056992426.1">
    <property type="nucleotide sequence ID" value="NZ_JQAR01000034.1"/>
</dbReference>
<sequence length="159" mass="17824">MEIKVKDFINQVEADEITKIVLDKIEVNEIGELKDNFMASLFADFENAFSKGKVVQAVQPIEMVDESIEIVLETGVINLPFANIKRVDNFFDVEDTVPLLTNLIVISPSLNASGLFIRSYSDTSNLKNETSKIVADTLLSIKQIQENLKKNEDSNLQES</sequence>
<dbReference type="EMBL" id="JQAR01000034">
    <property type="protein sequence ID" value="KRN26777.1"/>
    <property type="molecule type" value="Genomic_DNA"/>
</dbReference>
<dbReference type="STRING" id="1618.IV36_GL001537"/>
<reference evidence="1 2" key="1">
    <citation type="journal article" date="2015" name="Genome Announc.">
        <title>Expanding the biotechnology potential of lactobacilli through comparative genomics of 213 strains and associated genera.</title>
        <authorList>
            <person name="Sun Z."/>
            <person name="Harris H.M."/>
            <person name="McCann A."/>
            <person name="Guo C."/>
            <person name="Argimon S."/>
            <person name="Zhang W."/>
            <person name="Yang X."/>
            <person name="Jeffery I.B."/>
            <person name="Cooney J.C."/>
            <person name="Kagawa T.F."/>
            <person name="Liu W."/>
            <person name="Song Y."/>
            <person name="Salvetti E."/>
            <person name="Wrobel A."/>
            <person name="Rasinkangas P."/>
            <person name="Parkhill J."/>
            <person name="Rea M.C."/>
            <person name="O'Sullivan O."/>
            <person name="Ritari J."/>
            <person name="Douillard F.P."/>
            <person name="Paul Ross R."/>
            <person name="Yang R."/>
            <person name="Briner A.E."/>
            <person name="Felis G.E."/>
            <person name="de Vos W.M."/>
            <person name="Barrangou R."/>
            <person name="Klaenhammer T.R."/>
            <person name="Caufield P.W."/>
            <person name="Cui Y."/>
            <person name="Zhang H."/>
            <person name="O'Toole P.W."/>
        </authorList>
    </citation>
    <scope>NUCLEOTIDE SEQUENCE [LARGE SCALE GENOMIC DNA]</scope>
    <source>
        <strain evidence="1 2">ATCC 27304</strain>
    </source>
</reference>
<name>A0A0R2FE15_9LACO</name>
<gene>
    <name evidence="1" type="ORF">IV36_GL001537</name>
</gene>
<organism evidence="1 2">
    <name type="scientific">Liquorilactobacillus mali</name>
    <dbReference type="NCBI Taxonomy" id="1618"/>
    <lineage>
        <taxon>Bacteria</taxon>
        <taxon>Bacillati</taxon>
        <taxon>Bacillota</taxon>
        <taxon>Bacilli</taxon>
        <taxon>Lactobacillales</taxon>
        <taxon>Lactobacillaceae</taxon>
        <taxon>Liquorilactobacillus</taxon>
    </lineage>
</organism>
<dbReference type="OrthoDB" id="2296476at2"/>
<dbReference type="Proteomes" id="UP000051727">
    <property type="component" value="Unassembled WGS sequence"/>
</dbReference>
<proteinExistence type="predicted"/>
<dbReference type="PATRIC" id="fig|1618.3.peg.1556"/>
<evidence type="ECO:0000313" key="2">
    <source>
        <dbReference type="Proteomes" id="UP000051727"/>
    </source>
</evidence>
<accession>A0A0R2FE15</accession>
<comment type="caution">
    <text evidence="1">The sequence shown here is derived from an EMBL/GenBank/DDBJ whole genome shotgun (WGS) entry which is preliminary data.</text>
</comment>